<gene>
    <name evidence="2" type="ORF">Cvel_15557</name>
</gene>
<organism evidence="2">
    <name type="scientific">Chromera velia CCMP2878</name>
    <dbReference type="NCBI Taxonomy" id="1169474"/>
    <lineage>
        <taxon>Eukaryota</taxon>
        <taxon>Sar</taxon>
        <taxon>Alveolata</taxon>
        <taxon>Colpodellida</taxon>
        <taxon>Chromeraceae</taxon>
        <taxon>Chromera</taxon>
    </lineage>
</organism>
<dbReference type="AlphaFoldDB" id="A0A0G4F8G5"/>
<keyword evidence="1" id="KW-0175">Coiled coil</keyword>
<feature type="coiled-coil region" evidence="1">
    <location>
        <begin position="96"/>
        <end position="123"/>
    </location>
</feature>
<protein>
    <submittedName>
        <fullName evidence="2">Uncharacterized protein</fullName>
    </submittedName>
</protein>
<evidence type="ECO:0000313" key="2">
    <source>
        <dbReference type="EMBL" id="CEM08362.1"/>
    </source>
</evidence>
<name>A0A0G4F8G5_9ALVE</name>
<dbReference type="EMBL" id="CDMZ01000172">
    <property type="protein sequence ID" value="CEM08362.1"/>
    <property type="molecule type" value="Genomic_DNA"/>
</dbReference>
<proteinExistence type="predicted"/>
<dbReference type="VEuPathDB" id="CryptoDB:Cvel_15557"/>
<evidence type="ECO:0000256" key="1">
    <source>
        <dbReference type="SAM" id="Coils"/>
    </source>
</evidence>
<sequence length="126" mass="14586">MDIQMQSMRRYKSASAYFIKAKEQFGEGRVFITALDPGAVHHALKEANKNEQAKFKAWLKDIEMLSGRKLDAAFLKTVALYNARDPIREAWMPTFLQTLVEKLMLVKNNLSTLRNRLEIINKEIDI</sequence>
<reference evidence="2" key="1">
    <citation type="submission" date="2014-11" db="EMBL/GenBank/DDBJ databases">
        <authorList>
            <person name="Otto D Thomas"/>
            <person name="Naeem Raeece"/>
        </authorList>
    </citation>
    <scope>NUCLEOTIDE SEQUENCE</scope>
</reference>
<accession>A0A0G4F8G5</accession>